<organism evidence="1">
    <name type="scientific">Anguilla anguilla</name>
    <name type="common">European freshwater eel</name>
    <name type="synonym">Muraena anguilla</name>
    <dbReference type="NCBI Taxonomy" id="7936"/>
    <lineage>
        <taxon>Eukaryota</taxon>
        <taxon>Metazoa</taxon>
        <taxon>Chordata</taxon>
        <taxon>Craniata</taxon>
        <taxon>Vertebrata</taxon>
        <taxon>Euteleostomi</taxon>
        <taxon>Actinopterygii</taxon>
        <taxon>Neopterygii</taxon>
        <taxon>Teleostei</taxon>
        <taxon>Anguilliformes</taxon>
        <taxon>Anguillidae</taxon>
        <taxon>Anguilla</taxon>
    </lineage>
</organism>
<dbReference type="AlphaFoldDB" id="A0A0E9VPS6"/>
<reference evidence="1" key="1">
    <citation type="submission" date="2014-11" db="EMBL/GenBank/DDBJ databases">
        <authorList>
            <person name="Amaro Gonzalez C."/>
        </authorList>
    </citation>
    <scope>NUCLEOTIDE SEQUENCE</scope>
</reference>
<sequence>MASRIDGAMLRSVTRLICQPSGPFAHLPFQAWVI</sequence>
<evidence type="ECO:0000313" key="1">
    <source>
        <dbReference type="EMBL" id="JAH80149.1"/>
    </source>
</evidence>
<accession>A0A0E9VPS6</accession>
<protein>
    <submittedName>
        <fullName evidence="1">Uncharacterized protein</fullName>
    </submittedName>
</protein>
<dbReference type="EMBL" id="GBXM01028428">
    <property type="protein sequence ID" value="JAH80149.1"/>
    <property type="molecule type" value="Transcribed_RNA"/>
</dbReference>
<reference evidence="1" key="2">
    <citation type="journal article" date="2015" name="Fish Shellfish Immunol.">
        <title>Early steps in the European eel (Anguilla anguilla)-Vibrio vulnificus interaction in the gills: Role of the RtxA13 toxin.</title>
        <authorList>
            <person name="Callol A."/>
            <person name="Pajuelo D."/>
            <person name="Ebbesson L."/>
            <person name="Teles M."/>
            <person name="MacKenzie S."/>
            <person name="Amaro C."/>
        </authorList>
    </citation>
    <scope>NUCLEOTIDE SEQUENCE</scope>
</reference>
<proteinExistence type="predicted"/>
<name>A0A0E9VPS6_ANGAN</name>